<evidence type="ECO:0000313" key="2">
    <source>
        <dbReference type="EMBL" id="RGD63077.1"/>
    </source>
</evidence>
<feature type="region of interest" description="Disordered" evidence="1">
    <location>
        <begin position="82"/>
        <end position="101"/>
    </location>
</feature>
<evidence type="ECO:0000256" key="1">
    <source>
        <dbReference type="SAM" id="MobiDB-lite"/>
    </source>
</evidence>
<proteinExistence type="predicted"/>
<dbReference type="EMBL" id="QVIG01000001">
    <property type="protein sequence ID" value="RGD63077.1"/>
    <property type="molecule type" value="Genomic_DNA"/>
</dbReference>
<organism evidence="2 3">
    <name type="scientific">Kitasatospora xanthocidica</name>
    <dbReference type="NCBI Taxonomy" id="83382"/>
    <lineage>
        <taxon>Bacteria</taxon>
        <taxon>Bacillati</taxon>
        <taxon>Actinomycetota</taxon>
        <taxon>Actinomycetes</taxon>
        <taxon>Kitasatosporales</taxon>
        <taxon>Streptomycetaceae</taxon>
        <taxon>Kitasatospora</taxon>
    </lineage>
</organism>
<comment type="caution">
    <text evidence="2">The sequence shown here is derived from an EMBL/GenBank/DDBJ whole genome shotgun (WGS) entry which is preliminary data.</text>
</comment>
<dbReference type="Proteomes" id="UP000263377">
    <property type="component" value="Unassembled WGS sequence"/>
</dbReference>
<dbReference type="InterPro" id="IPR036513">
    <property type="entry name" value="STAS_dom_sf"/>
</dbReference>
<dbReference type="SUPFAM" id="SSF52091">
    <property type="entry name" value="SpoIIaa-like"/>
    <property type="match status" value="1"/>
</dbReference>
<feature type="region of interest" description="Disordered" evidence="1">
    <location>
        <begin position="113"/>
        <end position="139"/>
    </location>
</feature>
<evidence type="ECO:0000313" key="3">
    <source>
        <dbReference type="Proteomes" id="UP000263377"/>
    </source>
</evidence>
<protein>
    <submittedName>
        <fullName evidence="2">STAS domain-containing protein</fullName>
    </submittedName>
</protein>
<keyword evidence="3" id="KW-1185">Reference proteome</keyword>
<gene>
    <name evidence="2" type="ORF">DR950_23570</name>
</gene>
<dbReference type="AlphaFoldDB" id="A0A373A671"/>
<accession>A0A373A671</accession>
<dbReference type="Gene3D" id="3.30.750.24">
    <property type="entry name" value="STAS domain"/>
    <property type="match status" value="1"/>
</dbReference>
<sequence length="139" mass="14737">MSRRRRDGPTRMRTTPYDAVLTCDLGALTAPDLALVDALARLRLAAARHRVGVVLLNASGPLRELLAFSGLAALFPGPDGPLADDPLNGTPIDDNPMADDPLNDAALVELLGRQPGREAEEREERLGVQEVGDPGDPAP</sequence>
<reference evidence="2 3" key="1">
    <citation type="submission" date="2018-08" db="EMBL/GenBank/DDBJ databases">
        <title>Diversity &amp; Physiological Properties of Lignin-Decomposing Actinobacteria from Soil.</title>
        <authorList>
            <person name="Roh S.G."/>
            <person name="Kim S.B."/>
        </authorList>
    </citation>
    <scope>NUCLEOTIDE SEQUENCE [LARGE SCALE GENOMIC DNA]</scope>
    <source>
        <strain evidence="2 3">MMS17-GH009</strain>
    </source>
</reference>
<feature type="compositionally biased region" description="Basic and acidic residues" evidence="1">
    <location>
        <begin position="115"/>
        <end position="127"/>
    </location>
</feature>
<name>A0A373A671_9ACTN</name>